<dbReference type="EMBL" id="RAWI01000023">
    <property type="protein sequence ID" value="RKI14919.1"/>
    <property type="molecule type" value="Genomic_DNA"/>
</dbReference>
<accession>A0ABX9QP98</accession>
<organism evidence="2 3">
    <name type="scientific">Corallococcus praedator</name>
    <dbReference type="NCBI Taxonomy" id="2316724"/>
    <lineage>
        <taxon>Bacteria</taxon>
        <taxon>Pseudomonadati</taxon>
        <taxon>Myxococcota</taxon>
        <taxon>Myxococcia</taxon>
        <taxon>Myxococcales</taxon>
        <taxon>Cystobacterineae</taxon>
        <taxon>Myxococcaceae</taxon>
        <taxon>Corallococcus</taxon>
    </lineage>
</organism>
<dbReference type="PROSITE" id="PS51257">
    <property type="entry name" value="PROKAR_LIPOPROTEIN"/>
    <property type="match status" value="1"/>
</dbReference>
<keyword evidence="3" id="KW-1185">Reference proteome</keyword>
<feature type="signal peptide" evidence="1">
    <location>
        <begin position="1"/>
        <end position="22"/>
    </location>
</feature>
<dbReference type="Proteomes" id="UP000278907">
    <property type="component" value="Unassembled WGS sequence"/>
</dbReference>
<evidence type="ECO:0000313" key="2">
    <source>
        <dbReference type="EMBL" id="RKI14919.1"/>
    </source>
</evidence>
<protein>
    <recommendedName>
        <fullName evidence="4">Cytochrome c domain-containing protein</fullName>
    </recommendedName>
</protein>
<gene>
    <name evidence="2" type="ORF">D7Y13_05225</name>
</gene>
<sequence length="604" mass="66182">MKSTLRIISTCACALALATTLASCMKTMPPGNNNPDPKFPGGALITVTDLTTSATLPAEPPPYDGSISREEYARFAWRQFIYLNSPVQRIYDPSPPAGMIAVVRGTISADPEYTFLDSGSPDFYETGTRKFGGPFPLGRNHLIWETFAHRSELFPANAPPKGDLKSLSPQYNFANVTVGRVSDMIRFNNLDENTQISQNQIFFPKNGSTPSANPYDDHMIFFEAKVNQAEHDYIKKTLGNTYPEEADVHNAIPRIEFPPNVGSPVPAGAQSADESIEVKAAWREMTDELIKSRRYHTAEATYYVNGGNGPEPRVGTFGLVGLHILRKMKNYPAFIYTTFEHVDNLQKPDKSPTGLYVVTLYDTMNYKPPITKPVQAMVNTGAGHFQSVALPLEGQVNAANGYPIIDGSFQVRPPLAGPITVEPSQAMTIAVNNVNAEVLQAMGKDDEFEKTVWPYYRLAGIQIVPVNENSVTSTGEPDPLTEDFYLANTVIESSRSGVQLFKGAVADPGLRGAAPNQLINDRSKPNVRQVRGLDPSTYDTVVMGGCMGCHGNAQYPRDPNNNDLGPTIFNFLTSEDTLSGKGFGVDVRPERLGEPRTNTHAYIE</sequence>
<evidence type="ECO:0000313" key="3">
    <source>
        <dbReference type="Proteomes" id="UP000278907"/>
    </source>
</evidence>
<evidence type="ECO:0008006" key="4">
    <source>
        <dbReference type="Google" id="ProtNLM"/>
    </source>
</evidence>
<comment type="caution">
    <text evidence="2">The sequence shown here is derived from an EMBL/GenBank/DDBJ whole genome shotgun (WGS) entry which is preliminary data.</text>
</comment>
<feature type="chain" id="PRO_5045384561" description="Cytochrome c domain-containing protein" evidence="1">
    <location>
        <begin position="23"/>
        <end position="604"/>
    </location>
</feature>
<proteinExistence type="predicted"/>
<reference evidence="2 3" key="1">
    <citation type="submission" date="2018-09" db="EMBL/GenBank/DDBJ databases">
        <authorList>
            <person name="Livingstone P.G."/>
            <person name="Whitworth D.E."/>
        </authorList>
    </citation>
    <scope>NUCLEOTIDE SEQUENCE [LARGE SCALE GENOMIC DNA]</scope>
    <source>
        <strain evidence="2 3">CA031B</strain>
    </source>
</reference>
<keyword evidence="1" id="KW-0732">Signal</keyword>
<evidence type="ECO:0000256" key="1">
    <source>
        <dbReference type="SAM" id="SignalP"/>
    </source>
</evidence>
<name>A0ABX9QP98_9BACT</name>
<dbReference type="RefSeq" id="WP_120583078.1">
    <property type="nucleotide sequence ID" value="NZ_RAWI01000023.1"/>
</dbReference>